<dbReference type="KEGG" id="kla:KLLA0_F21626g"/>
<evidence type="ECO:0000256" key="1">
    <source>
        <dbReference type="ARBA" id="ARBA00022723"/>
    </source>
</evidence>
<feature type="domain" description="EngB-type G" evidence="5">
    <location>
        <begin position="168"/>
        <end position="348"/>
    </location>
</feature>
<dbReference type="NCBIfam" id="TIGR00231">
    <property type="entry name" value="small_GTP"/>
    <property type="match status" value="1"/>
</dbReference>
<keyword evidence="2" id="KW-0547">Nucleotide-binding</keyword>
<keyword evidence="7" id="KW-1185">Reference proteome</keyword>
<dbReference type="Pfam" id="PF01926">
    <property type="entry name" value="MMR_HSR1"/>
    <property type="match status" value="1"/>
</dbReference>
<dbReference type="HOGENOM" id="CLU_062874_0_0_1"/>
<keyword evidence="4" id="KW-0342">GTP-binding</keyword>
<accession>Q6CJ44</accession>
<dbReference type="GO" id="GO:0046872">
    <property type="term" value="F:metal ion binding"/>
    <property type="evidence" value="ECO:0007669"/>
    <property type="project" value="UniProtKB-KW"/>
</dbReference>
<gene>
    <name evidence="6" type="ORF">KLLA0_F21626g</name>
</gene>
<dbReference type="PaxDb" id="284590-Q6CJ44"/>
<evidence type="ECO:0000313" key="7">
    <source>
        <dbReference type="Proteomes" id="UP000000598"/>
    </source>
</evidence>
<dbReference type="InterPro" id="IPR006073">
    <property type="entry name" value="GTP-bd"/>
</dbReference>
<proteinExistence type="predicted"/>
<dbReference type="AlphaFoldDB" id="Q6CJ44"/>
<dbReference type="Gene3D" id="3.40.50.300">
    <property type="entry name" value="P-loop containing nucleotide triphosphate hydrolases"/>
    <property type="match status" value="1"/>
</dbReference>
<reference evidence="6 7" key="1">
    <citation type="journal article" date="2004" name="Nature">
        <title>Genome evolution in yeasts.</title>
        <authorList>
            <consortium name="Genolevures"/>
            <person name="Dujon B."/>
            <person name="Sherman D."/>
            <person name="Fischer G."/>
            <person name="Durrens P."/>
            <person name="Casaregola S."/>
            <person name="Lafontaine I."/>
            <person name="de Montigny J."/>
            <person name="Marck C."/>
            <person name="Neuveglise C."/>
            <person name="Talla E."/>
            <person name="Goffard N."/>
            <person name="Frangeul L."/>
            <person name="Aigle M."/>
            <person name="Anthouard V."/>
            <person name="Babour A."/>
            <person name="Barbe V."/>
            <person name="Barnay S."/>
            <person name="Blanchin S."/>
            <person name="Beckerich J.M."/>
            <person name="Beyne E."/>
            <person name="Bleykasten C."/>
            <person name="Boisrame A."/>
            <person name="Boyer J."/>
            <person name="Cattolico L."/>
            <person name="Confanioleri F."/>
            <person name="de Daruvar A."/>
            <person name="Despons L."/>
            <person name="Fabre E."/>
            <person name="Fairhead C."/>
            <person name="Ferry-Dumazet H."/>
            <person name="Groppi A."/>
            <person name="Hantraye F."/>
            <person name="Hennequin C."/>
            <person name="Jauniaux N."/>
            <person name="Joyet P."/>
            <person name="Kachouri R."/>
            <person name="Kerrest A."/>
            <person name="Koszul R."/>
            <person name="Lemaire M."/>
            <person name="Lesur I."/>
            <person name="Ma L."/>
            <person name="Muller H."/>
            <person name="Nicaud J.M."/>
            <person name="Nikolski M."/>
            <person name="Oztas S."/>
            <person name="Ozier-Kalogeropoulos O."/>
            <person name="Pellenz S."/>
            <person name="Potier S."/>
            <person name="Richard G.F."/>
            <person name="Straub M.L."/>
            <person name="Suleau A."/>
            <person name="Swennene D."/>
            <person name="Tekaia F."/>
            <person name="Wesolowski-Louvel M."/>
            <person name="Westhof E."/>
            <person name="Wirth B."/>
            <person name="Zeniou-Meyer M."/>
            <person name="Zivanovic I."/>
            <person name="Bolotin-Fukuhara M."/>
            <person name="Thierry A."/>
            <person name="Bouchier C."/>
            <person name="Caudron B."/>
            <person name="Scarpelli C."/>
            <person name="Gaillardin C."/>
            <person name="Weissenbach J."/>
            <person name="Wincker P."/>
            <person name="Souciet J.L."/>
        </authorList>
    </citation>
    <scope>NUCLEOTIDE SEQUENCE [LARGE SCALE GENOMIC DNA]</scope>
    <source>
        <strain evidence="7">ATCC 8585 / CBS 2359 / DSM 70799 / NBRC 1267 / NRRL Y-1140 / WM37</strain>
    </source>
</reference>
<dbReference type="FunCoup" id="Q6CJ44">
    <property type="interactions" value="269"/>
</dbReference>
<dbReference type="OMA" id="FTKTINC"/>
<dbReference type="PROSITE" id="PS51706">
    <property type="entry name" value="G_ENGB"/>
    <property type="match status" value="1"/>
</dbReference>
<evidence type="ECO:0000256" key="3">
    <source>
        <dbReference type="ARBA" id="ARBA00022842"/>
    </source>
</evidence>
<protein>
    <submittedName>
        <fullName evidence="6">KLLA0F21626p</fullName>
    </submittedName>
</protein>
<dbReference type="Proteomes" id="UP000000598">
    <property type="component" value="Chromosome F"/>
</dbReference>
<evidence type="ECO:0000259" key="5">
    <source>
        <dbReference type="PROSITE" id="PS51706"/>
    </source>
</evidence>
<keyword evidence="1" id="KW-0479">Metal-binding</keyword>
<dbReference type="InterPro" id="IPR005225">
    <property type="entry name" value="Small_GTP-bd"/>
</dbReference>
<dbReference type="CDD" id="cd01876">
    <property type="entry name" value="YihA_EngB"/>
    <property type="match status" value="1"/>
</dbReference>
<dbReference type="EMBL" id="CR382126">
    <property type="protein sequence ID" value="CAG98753.1"/>
    <property type="molecule type" value="Genomic_DNA"/>
</dbReference>
<dbReference type="STRING" id="284590.Q6CJ44"/>
<dbReference type="eggNOG" id="KOG2486">
    <property type="taxonomic scope" value="Eukaryota"/>
</dbReference>
<keyword evidence="3" id="KW-0460">Magnesium</keyword>
<dbReference type="GO" id="GO:0005739">
    <property type="term" value="C:mitochondrion"/>
    <property type="evidence" value="ECO:0007669"/>
    <property type="project" value="TreeGrafter"/>
</dbReference>
<dbReference type="GO" id="GO:0005525">
    <property type="term" value="F:GTP binding"/>
    <property type="evidence" value="ECO:0007669"/>
    <property type="project" value="UniProtKB-KW"/>
</dbReference>
<evidence type="ECO:0000256" key="2">
    <source>
        <dbReference type="ARBA" id="ARBA00022741"/>
    </source>
</evidence>
<dbReference type="InParanoid" id="Q6CJ44"/>
<dbReference type="InterPro" id="IPR052279">
    <property type="entry name" value="EngB_GTPase"/>
</dbReference>
<dbReference type="PANTHER" id="PTHR46498:SF1">
    <property type="entry name" value="GTP-BINDING PROTEIN 8"/>
    <property type="match status" value="1"/>
</dbReference>
<sequence length="359" mass="40934">MKQCTRLFSQLDVKSLVMNTKVTSKEQIVNHDRQNTEIRKNRHAKRRDPDKVKTIINDLYQKLNKEYAPLKASDLSQVNFFFNKAKVKFEWSAPTFNDVPGEKVRRLMEKRQQAIQTIMDEENEFIASTTFKKGSMTLPVASEDVPQINSNKMYQGKTGGIPFELINQLPEIAFLGRCNSGKSTLLNSVTTEVTRNSLNEYANASKKAGFTKTINCFNVGGKFRIIDTPGYGTKGTVEQGKVTMDYLHKRRELRRSFLLISANNGFSEYDAQMIDLLVNDGIPFEIVFTKMDTIKDMAQVESIIEESNVLRLPTSPRFIFLNSMTNKRCQKRFGLDVLRYVVLEACGLLPGVRPSKIKK</sequence>
<dbReference type="PANTHER" id="PTHR46498">
    <property type="entry name" value="GTP-BINDING PROTEIN 8"/>
    <property type="match status" value="1"/>
</dbReference>
<dbReference type="SUPFAM" id="SSF52540">
    <property type="entry name" value="P-loop containing nucleoside triphosphate hydrolases"/>
    <property type="match status" value="1"/>
</dbReference>
<evidence type="ECO:0000256" key="4">
    <source>
        <dbReference type="ARBA" id="ARBA00023134"/>
    </source>
</evidence>
<organism evidence="6 7">
    <name type="scientific">Kluyveromyces lactis (strain ATCC 8585 / CBS 2359 / DSM 70799 / NBRC 1267 / NRRL Y-1140 / WM37)</name>
    <name type="common">Yeast</name>
    <name type="synonym">Candida sphaerica</name>
    <dbReference type="NCBI Taxonomy" id="284590"/>
    <lineage>
        <taxon>Eukaryota</taxon>
        <taxon>Fungi</taxon>
        <taxon>Dikarya</taxon>
        <taxon>Ascomycota</taxon>
        <taxon>Saccharomycotina</taxon>
        <taxon>Saccharomycetes</taxon>
        <taxon>Saccharomycetales</taxon>
        <taxon>Saccharomycetaceae</taxon>
        <taxon>Kluyveromyces</taxon>
    </lineage>
</organism>
<name>Q6CJ44_KLULA</name>
<dbReference type="InterPro" id="IPR030393">
    <property type="entry name" value="G_ENGB_dom"/>
</dbReference>
<evidence type="ECO:0000313" key="6">
    <source>
        <dbReference type="EMBL" id="CAG98753.1"/>
    </source>
</evidence>
<dbReference type="InterPro" id="IPR027417">
    <property type="entry name" value="P-loop_NTPase"/>
</dbReference>